<evidence type="ECO:0000256" key="1">
    <source>
        <dbReference type="ARBA" id="ARBA00023015"/>
    </source>
</evidence>
<dbReference type="SMART" id="SM00354">
    <property type="entry name" value="HTH_LACI"/>
    <property type="match status" value="1"/>
</dbReference>
<evidence type="ECO:0000256" key="2">
    <source>
        <dbReference type="ARBA" id="ARBA00023125"/>
    </source>
</evidence>
<accession>J0LM98</accession>
<dbReference type="EMBL" id="AGZS01000003">
    <property type="protein sequence ID" value="EJD64917.1"/>
    <property type="molecule type" value="Genomic_DNA"/>
</dbReference>
<dbReference type="Pfam" id="PF00356">
    <property type="entry name" value="LacI"/>
    <property type="match status" value="1"/>
</dbReference>
<dbReference type="OrthoDB" id="59108at2"/>
<keyword evidence="3" id="KW-0804">Transcription</keyword>
<dbReference type="eggNOG" id="COG1609">
    <property type="taxonomic scope" value="Bacteria"/>
</dbReference>
<keyword evidence="7" id="KW-1185">Reference proteome</keyword>
<comment type="caution">
    <text evidence="6">The sequence shown here is derived from an EMBL/GenBank/DDBJ whole genome shotgun (WGS) entry which is preliminary data.</text>
</comment>
<dbReference type="PANTHER" id="PTHR30146:SF153">
    <property type="entry name" value="LACTOSE OPERON REPRESSOR"/>
    <property type="match status" value="1"/>
</dbReference>
<dbReference type="Proteomes" id="UP000006415">
    <property type="component" value="Unassembled WGS sequence"/>
</dbReference>
<dbReference type="SUPFAM" id="SSF47413">
    <property type="entry name" value="lambda repressor-like DNA-binding domains"/>
    <property type="match status" value="1"/>
</dbReference>
<evidence type="ECO:0000313" key="7">
    <source>
        <dbReference type="Proteomes" id="UP000006415"/>
    </source>
</evidence>
<dbReference type="PROSITE" id="PS00356">
    <property type="entry name" value="HTH_LACI_1"/>
    <property type="match status" value="1"/>
</dbReference>
<keyword evidence="1" id="KW-0805">Transcription regulation</keyword>
<dbReference type="SUPFAM" id="SSF53822">
    <property type="entry name" value="Periplasmic binding protein-like I"/>
    <property type="match status" value="1"/>
</dbReference>
<reference evidence="6 7" key="1">
    <citation type="submission" date="2012-01" db="EMBL/GenBank/DDBJ databases">
        <title>The Genome Sequence of Scardovia wiggsiae F0424.</title>
        <authorList>
            <consortium name="The Broad Institute Genome Sequencing Platform"/>
            <person name="Earl A."/>
            <person name="Ward D."/>
            <person name="Feldgarden M."/>
            <person name="Gevers D."/>
            <person name="Izard J."/>
            <person name="Ganesan A."/>
            <person name="Baranova O.V."/>
            <person name="Blanton J.M."/>
            <person name="Tanner A.C."/>
            <person name="Mathney J."/>
            <person name="Dewhirst F.E."/>
            <person name="Young S.K."/>
            <person name="Zeng Q."/>
            <person name="Gargeya S."/>
            <person name="Fitzgerald M."/>
            <person name="Haas B."/>
            <person name="Abouelleil A."/>
            <person name="Alvarado L."/>
            <person name="Arachchi H.M."/>
            <person name="Berlin A."/>
            <person name="Chapman S.B."/>
            <person name="Gearin G."/>
            <person name="Goldberg J."/>
            <person name="Griggs A."/>
            <person name="Gujja S."/>
            <person name="Hansen M."/>
            <person name="Heiman D."/>
            <person name="Howarth C."/>
            <person name="Larimer J."/>
            <person name="Lui A."/>
            <person name="MacDonald P.J.P."/>
            <person name="McCowen C."/>
            <person name="Montmayeur A."/>
            <person name="Murphy C."/>
            <person name="Neiman D."/>
            <person name="Pearson M."/>
            <person name="Priest M."/>
            <person name="Roberts A."/>
            <person name="Saif S."/>
            <person name="Shea T."/>
            <person name="Sisk P."/>
            <person name="Stolte C."/>
            <person name="Sykes S."/>
            <person name="Wortman J."/>
            <person name="Nusbaum C."/>
            <person name="Birren B."/>
        </authorList>
    </citation>
    <scope>NUCLEOTIDE SEQUENCE [LARGE SCALE GENOMIC DNA]</scope>
    <source>
        <strain evidence="6 7">F0424</strain>
    </source>
</reference>
<evidence type="ECO:0000259" key="5">
    <source>
        <dbReference type="PROSITE" id="PS50932"/>
    </source>
</evidence>
<dbReference type="GO" id="GO:0003700">
    <property type="term" value="F:DNA-binding transcription factor activity"/>
    <property type="evidence" value="ECO:0007669"/>
    <property type="project" value="TreeGrafter"/>
</dbReference>
<gene>
    <name evidence="6" type="ORF">HMPREF9156_00792</name>
</gene>
<dbReference type="Gene3D" id="1.10.260.40">
    <property type="entry name" value="lambda repressor-like DNA-binding domains"/>
    <property type="match status" value="1"/>
</dbReference>
<evidence type="ECO:0000313" key="6">
    <source>
        <dbReference type="EMBL" id="EJD64917.1"/>
    </source>
</evidence>
<name>J0LM98_9BIFI</name>
<evidence type="ECO:0000256" key="3">
    <source>
        <dbReference type="ARBA" id="ARBA00023163"/>
    </source>
</evidence>
<dbReference type="InterPro" id="IPR010982">
    <property type="entry name" value="Lambda_DNA-bd_dom_sf"/>
</dbReference>
<dbReference type="PANTHER" id="PTHR30146">
    <property type="entry name" value="LACI-RELATED TRANSCRIPTIONAL REPRESSOR"/>
    <property type="match status" value="1"/>
</dbReference>
<keyword evidence="2" id="KW-0238">DNA-binding</keyword>
<feature type="domain" description="HTH lacI-type" evidence="5">
    <location>
        <begin position="12"/>
        <end position="66"/>
    </location>
</feature>
<dbReference type="HOGENOM" id="CLU_037628_6_1_11"/>
<dbReference type="InterPro" id="IPR000843">
    <property type="entry name" value="HTH_LacI"/>
</dbReference>
<dbReference type="Gene3D" id="3.40.50.2300">
    <property type="match status" value="2"/>
</dbReference>
<dbReference type="AlphaFoldDB" id="J0LM98"/>
<feature type="region of interest" description="Disordered" evidence="4">
    <location>
        <begin position="367"/>
        <end position="386"/>
    </location>
</feature>
<dbReference type="GO" id="GO:0000976">
    <property type="term" value="F:transcription cis-regulatory region binding"/>
    <property type="evidence" value="ECO:0007669"/>
    <property type="project" value="TreeGrafter"/>
</dbReference>
<dbReference type="STRING" id="857290.HMPREF9156_00792"/>
<protein>
    <recommendedName>
        <fullName evidence="5">HTH lacI-type domain-containing protein</fullName>
    </recommendedName>
</protein>
<dbReference type="RefSeq" id="WP_007147856.1">
    <property type="nucleotide sequence ID" value="NZ_AKCI01000001.1"/>
</dbReference>
<dbReference type="CDD" id="cd01392">
    <property type="entry name" value="HTH_LacI"/>
    <property type="match status" value="1"/>
</dbReference>
<dbReference type="Pfam" id="PF13377">
    <property type="entry name" value="Peripla_BP_3"/>
    <property type="match status" value="1"/>
</dbReference>
<dbReference type="InterPro" id="IPR028082">
    <property type="entry name" value="Peripla_BP_I"/>
</dbReference>
<sequence length="426" mass="45484">MERDNPSGSRRASIDDVAYASGVSRQTVSRVINNSGYVAEQTRMKVEDAIRHLHYQPSQSARALATRHSRMIAVIAGGINYFGPLSTISALEQTARARGYFISLANVDERGLSDTEFSSIMQGFSQLGAEAYVIVAPTDAMLHAVKQVRFDVPCVIITGSDGDEDIEGYLEANSTVYAVSIDQWDAVGCIAETVYSDCFRHQGAKDSGSAAAGARNNAAYYLAGPLQWRDAYTRRAAWEAACTELGMESTVIDADSWDAQAGYSAVEAILGETFGDKGPESGKFREGRNIAVVCANDLLAFGALRALGEYPGLDIDNRDTGRRLVKIAGYDDMPGSDSTCPPLSTVKPDFGMLGSTAMEILLNAVEDPGSAEGPEETAGDVSSGAEAGNGIKGWKKGLTGNRDAAVLPQRHGVIQVPAQFIRRESL</sequence>
<dbReference type="PROSITE" id="PS50932">
    <property type="entry name" value="HTH_LACI_2"/>
    <property type="match status" value="1"/>
</dbReference>
<organism evidence="6 7">
    <name type="scientific">Scardovia wiggsiae F0424</name>
    <dbReference type="NCBI Taxonomy" id="857290"/>
    <lineage>
        <taxon>Bacteria</taxon>
        <taxon>Bacillati</taxon>
        <taxon>Actinomycetota</taxon>
        <taxon>Actinomycetes</taxon>
        <taxon>Bifidobacteriales</taxon>
        <taxon>Bifidobacteriaceae</taxon>
        <taxon>Scardovia</taxon>
    </lineage>
</organism>
<evidence type="ECO:0000256" key="4">
    <source>
        <dbReference type="SAM" id="MobiDB-lite"/>
    </source>
</evidence>
<proteinExistence type="predicted"/>
<dbReference type="InterPro" id="IPR046335">
    <property type="entry name" value="LacI/GalR-like_sensor"/>
</dbReference>